<evidence type="ECO:0000256" key="4">
    <source>
        <dbReference type="ARBA" id="ARBA00022490"/>
    </source>
</evidence>
<dbReference type="PANTHER" id="PTHR30075:SF2">
    <property type="entry name" value="GLYCINE--TRNA LIGASE, CHLOROPLASTIC_MITOCHONDRIAL 2"/>
    <property type="match status" value="1"/>
</dbReference>
<dbReference type="HAMAP" id="MF_00255">
    <property type="entry name" value="Gly_tRNA_synth_beta"/>
    <property type="match status" value="1"/>
</dbReference>
<evidence type="ECO:0000313" key="12">
    <source>
        <dbReference type="EMBL" id="VAX04812.1"/>
    </source>
</evidence>
<feature type="domain" description="DALR anticodon binding" evidence="11">
    <location>
        <begin position="616"/>
        <end position="718"/>
    </location>
</feature>
<dbReference type="Pfam" id="PF02092">
    <property type="entry name" value="tRNA_synt_2f"/>
    <property type="match status" value="1"/>
</dbReference>
<evidence type="ECO:0000256" key="7">
    <source>
        <dbReference type="ARBA" id="ARBA00022840"/>
    </source>
</evidence>
<dbReference type="InterPro" id="IPR008909">
    <property type="entry name" value="DALR_anticod-bd"/>
</dbReference>
<evidence type="ECO:0000256" key="1">
    <source>
        <dbReference type="ARBA" id="ARBA00004496"/>
    </source>
</evidence>
<comment type="catalytic activity">
    <reaction evidence="10">
        <text>tRNA(Gly) + glycine + ATP = glycyl-tRNA(Gly) + AMP + diphosphate</text>
        <dbReference type="Rhea" id="RHEA:16013"/>
        <dbReference type="Rhea" id="RHEA-COMP:9664"/>
        <dbReference type="Rhea" id="RHEA-COMP:9683"/>
        <dbReference type="ChEBI" id="CHEBI:30616"/>
        <dbReference type="ChEBI" id="CHEBI:33019"/>
        <dbReference type="ChEBI" id="CHEBI:57305"/>
        <dbReference type="ChEBI" id="CHEBI:78442"/>
        <dbReference type="ChEBI" id="CHEBI:78522"/>
        <dbReference type="ChEBI" id="CHEBI:456215"/>
        <dbReference type="EC" id="6.1.1.14"/>
    </reaction>
</comment>
<comment type="similarity">
    <text evidence="2">Belongs to the class-II aminoacyl-tRNA synthetase family.</text>
</comment>
<protein>
    <recommendedName>
        <fullName evidence="3">glycine--tRNA ligase</fullName>
        <ecNumber evidence="3">6.1.1.14</ecNumber>
    </recommendedName>
</protein>
<evidence type="ECO:0000256" key="2">
    <source>
        <dbReference type="ARBA" id="ARBA00008226"/>
    </source>
</evidence>
<keyword evidence="6" id="KW-0547">Nucleotide-binding</keyword>
<dbReference type="SUPFAM" id="SSF109604">
    <property type="entry name" value="HD-domain/PDEase-like"/>
    <property type="match status" value="1"/>
</dbReference>
<dbReference type="GO" id="GO:0004820">
    <property type="term" value="F:glycine-tRNA ligase activity"/>
    <property type="evidence" value="ECO:0007669"/>
    <property type="project" value="UniProtKB-EC"/>
</dbReference>
<dbReference type="InterPro" id="IPR006194">
    <property type="entry name" value="Gly-tRNA-synth_heterodimer"/>
</dbReference>
<accession>A0A3B1AM53</accession>
<dbReference type="Pfam" id="PF05746">
    <property type="entry name" value="DALR_1"/>
    <property type="match status" value="1"/>
</dbReference>
<dbReference type="GO" id="GO:0006420">
    <property type="term" value="P:arginyl-tRNA aminoacylation"/>
    <property type="evidence" value="ECO:0007669"/>
    <property type="project" value="InterPro"/>
</dbReference>
<dbReference type="InterPro" id="IPR015944">
    <property type="entry name" value="Gly-tRNA-synth_bsu"/>
</dbReference>
<dbReference type="EMBL" id="UOFW01000112">
    <property type="protein sequence ID" value="VAX04812.1"/>
    <property type="molecule type" value="Genomic_DNA"/>
</dbReference>
<keyword evidence="9 12" id="KW-0030">Aminoacyl-tRNA synthetase</keyword>
<sequence>MTSSNEVIGQNNMSEFFLELFSEEIPARMQAKAASDLKQLVTAKLKGAGLKFEQAEAYVTPRRLCLHITGLDSEQPDVSEERRGPRADAPEKAIEGFLKGAGVTRDKAEIREEKKGTFLYAVIEKKGRRTSELLAEFLPEVIRNFPWPKSQRWGDKKLRWVRPLHSILCLMDGAVVDFDLGEGLSSGNQTKGHRFLFPDAFNVTSFADYHAKLGAAHVMLYPHERKKIIQDAAMTLAQDAGLNLLEDEGLLNEVVGLAEYPVVLMGEFDAAFLDVPQEALTSAMKSHQKYFSVVDGNGKLANKFIFVSNMKADDGGKKIIDGNERVLRARLADTKFFWDQDLKIKLDDRLPALNDIVFHAKLGTVGQRVERLVELSGYIADKIDADVPQAKRAAKLCKADLVSGMVGEFADLQGLMGKYYAEKQGESPAVANAIAEHYSPKGPSDQCPTDPVSVAVALAEKLDSLVGFFAIDEKPTGSKDPFALRRAALGIARFTLENNFRVNLSLVIKKHFPLVLEDIKRTAQRNRTRGEVADDIVGYSTHLNEIDGSERLNVERDLMNFFADRLKVHLKEQGVRHDLITAVFALGGEDDLVRLMARVEALQNFLGTEEGENLLAGYKRAANILKAEEKKDGAITGAAKAGSLPEENELFARLEQVSAATTTAIDHEKFEEAMSALATLRPSIDAFFDKVTVNSDNPAERQNRLALLLKIRSTMNKVADFSKIEG</sequence>
<dbReference type="NCBIfam" id="TIGR00211">
    <property type="entry name" value="glyS"/>
    <property type="match status" value="1"/>
</dbReference>
<dbReference type="EC" id="6.1.1.14" evidence="3"/>
<keyword evidence="5 12" id="KW-0436">Ligase</keyword>
<evidence type="ECO:0000259" key="11">
    <source>
        <dbReference type="Pfam" id="PF05746"/>
    </source>
</evidence>
<evidence type="ECO:0000256" key="5">
    <source>
        <dbReference type="ARBA" id="ARBA00022598"/>
    </source>
</evidence>
<dbReference type="GO" id="GO:0006426">
    <property type="term" value="P:glycyl-tRNA aminoacylation"/>
    <property type="evidence" value="ECO:0007669"/>
    <property type="project" value="InterPro"/>
</dbReference>
<keyword evidence="7" id="KW-0067">ATP-binding</keyword>
<evidence type="ECO:0000256" key="10">
    <source>
        <dbReference type="ARBA" id="ARBA00047937"/>
    </source>
</evidence>
<dbReference type="PRINTS" id="PR01045">
    <property type="entry name" value="TRNASYNTHGB"/>
</dbReference>
<proteinExistence type="inferred from homology"/>
<evidence type="ECO:0000256" key="3">
    <source>
        <dbReference type="ARBA" id="ARBA00012829"/>
    </source>
</evidence>
<evidence type="ECO:0000256" key="6">
    <source>
        <dbReference type="ARBA" id="ARBA00022741"/>
    </source>
</evidence>
<name>A0A3B1AM53_9ZZZZ</name>
<reference evidence="12" key="1">
    <citation type="submission" date="2018-06" db="EMBL/GenBank/DDBJ databases">
        <authorList>
            <person name="Zhirakovskaya E."/>
        </authorList>
    </citation>
    <scope>NUCLEOTIDE SEQUENCE</scope>
</reference>
<keyword evidence="4" id="KW-0963">Cytoplasm</keyword>
<evidence type="ECO:0000256" key="9">
    <source>
        <dbReference type="ARBA" id="ARBA00023146"/>
    </source>
</evidence>
<dbReference type="GO" id="GO:0004814">
    <property type="term" value="F:arginine-tRNA ligase activity"/>
    <property type="evidence" value="ECO:0007669"/>
    <property type="project" value="InterPro"/>
</dbReference>
<dbReference type="PANTHER" id="PTHR30075">
    <property type="entry name" value="GLYCYL-TRNA SYNTHETASE"/>
    <property type="match status" value="1"/>
</dbReference>
<keyword evidence="8" id="KW-0648">Protein biosynthesis</keyword>
<dbReference type="PROSITE" id="PS50861">
    <property type="entry name" value="AA_TRNA_LIGASE_II_GLYAB"/>
    <property type="match status" value="1"/>
</dbReference>
<dbReference type="GO" id="GO:0005524">
    <property type="term" value="F:ATP binding"/>
    <property type="evidence" value="ECO:0007669"/>
    <property type="project" value="UniProtKB-KW"/>
</dbReference>
<evidence type="ECO:0000256" key="8">
    <source>
        <dbReference type="ARBA" id="ARBA00022917"/>
    </source>
</evidence>
<dbReference type="GO" id="GO:0005829">
    <property type="term" value="C:cytosol"/>
    <property type="evidence" value="ECO:0007669"/>
    <property type="project" value="TreeGrafter"/>
</dbReference>
<gene>
    <name evidence="12" type="ORF">MNBD_ALPHA03-1247</name>
</gene>
<comment type="subcellular location">
    <subcellularLocation>
        <location evidence="1">Cytoplasm</location>
    </subcellularLocation>
</comment>
<dbReference type="AlphaFoldDB" id="A0A3B1AM53"/>
<organism evidence="12">
    <name type="scientific">hydrothermal vent metagenome</name>
    <dbReference type="NCBI Taxonomy" id="652676"/>
    <lineage>
        <taxon>unclassified sequences</taxon>
        <taxon>metagenomes</taxon>
        <taxon>ecological metagenomes</taxon>
    </lineage>
</organism>